<dbReference type="Gene3D" id="1.20.58.60">
    <property type="match status" value="1"/>
</dbReference>
<dbReference type="SMART" id="SM00033">
    <property type="entry name" value="CH"/>
    <property type="match status" value="2"/>
</dbReference>
<dbReference type="Pfam" id="PF13499">
    <property type="entry name" value="EF-hand_7"/>
    <property type="match status" value="1"/>
</dbReference>
<evidence type="ECO:0000256" key="4">
    <source>
        <dbReference type="ARBA" id="ARBA00022753"/>
    </source>
</evidence>
<proteinExistence type="predicted"/>
<evidence type="ECO:0000256" key="5">
    <source>
        <dbReference type="ARBA" id="ARBA00022837"/>
    </source>
</evidence>
<dbReference type="PROSITE" id="PS50021">
    <property type="entry name" value="CH"/>
    <property type="match status" value="2"/>
</dbReference>
<dbReference type="SMART" id="SM01184">
    <property type="entry name" value="efhand_Ca_insen"/>
    <property type="match status" value="1"/>
</dbReference>
<dbReference type="InterPro" id="IPR001589">
    <property type="entry name" value="Actinin_actin-bd_CS"/>
</dbReference>
<evidence type="ECO:0000256" key="8">
    <source>
        <dbReference type="SAM" id="Coils"/>
    </source>
</evidence>
<dbReference type="GO" id="GO:0005509">
    <property type="term" value="F:calcium ion binding"/>
    <property type="evidence" value="ECO:0007669"/>
    <property type="project" value="InterPro"/>
</dbReference>
<evidence type="ECO:0000256" key="6">
    <source>
        <dbReference type="ARBA" id="ARBA00023054"/>
    </source>
</evidence>
<feature type="coiled-coil region" evidence="8">
    <location>
        <begin position="483"/>
        <end position="517"/>
    </location>
</feature>
<evidence type="ECO:0000256" key="1">
    <source>
        <dbReference type="ARBA" id="ARBA00004177"/>
    </source>
</evidence>
<evidence type="ECO:0000259" key="10">
    <source>
        <dbReference type="PROSITE" id="PS50222"/>
    </source>
</evidence>
<feature type="coiled-coil region" evidence="8">
    <location>
        <begin position="355"/>
        <end position="389"/>
    </location>
</feature>
<dbReference type="SMR" id="X5FVA1"/>
<dbReference type="PROSITE" id="PS50222">
    <property type="entry name" value="EF_HAND_2"/>
    <property type="match status" value="1"/>
</dbReference>
<dbReference type="Gene3D" id="1.10.238.10">
    <property type="entry name" value="EF-hand"/>
    <property type="match status" value="2"/>
</dbReference>
<evidence type="ECO:0000256" key="3">
    <source>
        <dbReference type="ARBA" id="ARBA00022737"/>
    </source>
</evidence>
<keyword evidence="7" id="KW-0009">Actin-binding</keyword>
<accession>X5FVA1</accession>
<dbReference type="InterPro" id="IPR002048">
    <property type="entry name" value="EF_hand_dom"/>
</dbReference>
<dbReference type="PROSITE" id="PS00018">
    <property type="entry name" value="EF_HAND_1"/>
    <property type="match status" value="1"/>
</dbReference>
<dbReference type="VEuPathDB" id="TrichDB:TVAG_239310"/>
<dbReference type="GO" id="GO:0003779">
    <property type="term" value="F:actin binding"/>
    <property type="evidence" value="ECO:0007669"/>
    <property type="project" value="UniProtKB-KW"/>
</dbReference>
<evidence type="ECO:0000256" key="7">
    <source>
        <dbReference type="ARBA" id="ARBA00023203"/>
    </source>
</evidence>
<protein>
    <submittedName>
        <fullName evidence="11">Alpha actinin-3</fullName>
    </submittedName>
</protein>
<evidence type="ECO:0000313" key="11">
    <source>
        <dbReference type="EMBL" id="AHW84749.1"/>
    </source>
</evidence>
<dbReference type="Pfam" id="PF00307">
    <property type="entry name" value="CH"/>
    <property type="match status" value="2"/>
</dbReference>
<keyword evidence="3" id="KW-0677">Repeat</keyword>
<sequence length="1129" mass="127797">MSNNRGLLDDAWEQTQIKVFSRWTAKQLSFKGIPFDNVLEEFADGVKLIQLLEIVSKEPMKGKWHKQPKMRVQMRENCGMALDFISSKNIRMVGIGSDDIIDKNKKLTLGLIWTIINKFMIEEISVEEATARDALLLWAKKNTQGYKGVNVTNFTTSWSDGLAFCALINKFRPNMLDYDSLDQTQQKENCEKAFAACKELGIYVFLDPEDLVGTQPDEKSVVTQVAEFFHFFAGESKTQAAADKLKRTIGIQKAIEEEALNYEKQAQECLDVINTEREKLLAQDYDQTVPGVKSKLFNCIKFGRVVRPVIVDKRGVAMKTWGQLVTKCNSNGRPIPQVKEELLPPTLNLKFEEIEKTASDRRDELTKILEELQAKLINAFDEAANAKIAVCDDINNKAINLTGDLYEQRDALNNYLQQAQEAAGTVKELQPQFVELVELRLNNRVKRTVIAVDGEFEQLIATIKRLIEGNKAAIFEYENKKKIEEYNQAAQKYVDEVAQLKQDLEAIAGELREQRAANVDKSEEIIQKRNGVSDIRPMFQELEKQSLHLGIENTPDAVTAMYTACLSQAQDKITQISKQLVDEYNEKAIAIHEKIGDVHKTADSVSGTTQEKKDGALKCQSDLTEIKASIQPTLEEPYQYLQSIKYSNAVKYTPNDLTRDSDITFAFLTTLLNQLEEQLQSESNDARIAAYNELATKYVDIANEFHQKVSTIDGDRATRRNAYLSAQLELGNKREGLSQLKPEYEALERDTLHIRVNDSPATISKVYANALQIITDKLAEIYNEMVADFDAQVLAIAEKVKVVQNVELTGTLLELKDKIAQSKAQAQEILPELPTLDAPWEDLCDFNLNYRVKQTPENLRATLEAVIAFLNHQEESNNEKLASEGRESRIFAYNQKAAVSVALARELEQKVSNVDGTLPEKQQKLFDIKQEVIDGDEAAKELTPIFEDLEKDELHLAIEDTPDSIAAFFANILSHIDGLVREIDTAIAAEKGLQISEEQLTEFRETFNHFDKDHTNFLQYFELRACLTALGDDISDDQAKEVCKKYSATGEEKLNFDEYVKFMLDHFSKAENADTTAKAFKAIANNNPILTDAQLDQYFKGEEAEYLRKVLKQVDGGYEFAEWVNSIYA</sequence>
<keyword evidence="4" id="KW-0967">Endosome</keyword>
<dbReference type="InterPro" id="IPR036872">
    <property type="entry name" value="CH_dom_sf"/>
</dbReference>
<dbReference type="PROSITE" id="PS00020">
    <property type="entry name" value="ACTININ_2"/>
    <property type="match status" value="1"/>
</dbReference>
<keyword evidence="5" id="KW-0106">Calcium</keyword>
<dbReference type="FunFam" id="1.10.418.10:FF:000023">
    <property type="entry name" value="EH domain-binding protein 1 isoform X1"/>
    <property type="match status" value="1"/>
</dbReference>
<gene>
    <name evidence="11" type="primary">actn3</name>
</gene>
<dbReference type="GO" id="GO:0005768">
    <property type="term" value="C:endosome"/>
    <property type="evidence" value="ECO:0007669"/>
    <property type="project" value="UniProtKB-SubCell"/>
</dbReference>
<dbReference type="SMART" id="SM00054">
    <property type="entry name" value="EFh"/>
    <property type="match status" value="2"/>
</dbReference>
<comment type="subcellular location">
    <subcellularLocation>
        <location evidence="1">Endosome</location>
    </subcellularLocation>
</comment>
<dbReference type="InterPro" id="IPR001715">
    <property type="entry name" value="CH_dom"/>
</dbReference>
<feature type="domain" description="EF-hand" evidence="10">
    <location>
        <begin position="998"/>
        <end position="1033"/>
    </location>
</feature>
<keyword evidence="6 8" id="KW-0175">Coiled coil</keyword>
<dbReference type="Gene3D" id="1.10.418.10">
    <property type="entry name" value="Calponin-like domain"/>
    <property type="match status" value="2"/>
</dbReference>
<evidence type="ECO:0000259" key="9">
    <source>
        <dbReference type="PROSITE" id="PS50021"/>
    </source>
</evidence>
<dbReference type="InterPro" id="IPR011992">
    <property type="entry name" value="EF-hand-dom_pair"/>
</dbReference>
<dbReference type="PANTHER" id="PTHR11915">
    <property type="entry name" value="SPECTRIN/FILAMIN RELATED CYTOSKELETAL PROTEIN"/>
    <property type="match status" value="1"/>
</dbReference>
<dbReference type="SUPFAM" id="SSF47473">
    <property type="entry name" value="EF-hand"/>
    <property type="match status" value="1"/>
</dbReference>
<feature type="coiled-coil region" evidence="8">
    <location>
        <begin position="665"/>
        <end position="692"/>
    </location>
</feature>
<keyword evidence="2" id="KW-0597">Phosphoprotein</keyword>
<dbReference type="SUPFAM" id="SSF47576">
    <property type="entry name" value="Calponin-homology domain, CH-domain"/>
    <property type="match status" value="1"/>
</dbReference>
<feature type="domain" description="Calponin-homology (CH)" evidence="9">
    <location>
        <begin position="129"/>
        <end position="233"/>
    </location>
</feature>
<dbReference type="CDD" id="cd00051">
    <property type="entry name" value="EFh"/>
    <property type="match status" value="1"/>
</dbReference>
<dbReference type="AlphaFoldDB" id="X5FVA1"/>
<feature type="domain" description="Calponin-homology (CH)" evidence="9">
    <location>
        <begin position="14"/>
        <end position="120"/>
    </location>
</feature>
<dbReference type="EMBL" id="KF280188">
    <property type="protein sequence ID" value="AHW84749.1"/>
    <property type="molecule type" value="Genomic_DNA"/>
</dbReference>
<reference evidence="11" key="1">
    <citation type="journal article" date="2014" name="Biomed. Res. Int.">
        <title>? -Actinin TvACTN3 of Trichomonas vaginalis Is an RNA-Binding Protein That Could Participate in Its Posttranscriptional Iron Regulatory Mechanism.</title>
        <authorList>
            <person name="Calla-Choque J.S."/>
            <person name="Figueroa-Angulo E.E."/>
            <person name="Avila-Gonzalez L."/>
            <person name="Arroyo R."/>
        </authorList>
    </citation>
    <scope>NUCLEOTIDE SEQUENCE</scope>
    <source>
        <strain evidence="11">CNCD 147</strain>
    </source>
</reference>
<name>X5FVA1_TRIVA</name>
<evidence type="ECO:0000256" key="2">
    <source>
        <dbReference type="ARBA" id="ARBA00022553"/>
    </source>
</evidence>
<organism evidence="11">
    <name type="scientific">Trichomonas vaginalis</name>
    <dbReference type="NCBI Taxonomy" id="5722"/>
    <lineage>
        <taxon>Eukaryota</taxon>
        <taxon>Metamonada</taxon>
        <taxon>Parabasalia</taxon>
        <taxon>Trichomonadida</taxon>
        <taxon>Trichomonadidae</taxon>
        <taxon>Trichomonas</taxon>
    </lineage>
</organism>
<dbReference type="VEuPathDB" id="TrichDB:TVAGG3_0966020"/>
<dbReference type="InterPro" id="IPR018247">
    <property type="entry name" value="EF_Hand_1_Ca_BS"/>
</dbReference>